<dbReference type="KEGG" id="fcy:FRACYDRAFT_268067"/>
<name>A0A1E7FNH5_9STRA</name>
<reference evidence="2 3" key="1">
    <citation type="submission" date="2016-09" db="EMBL/GenBank/DDBJ databases">
        <title>Extensive genetic diversity and differential bi-allelic expression allows diatom success in the polar Southern Ocean.</title>
        <authorList>
            <consortium name="DOE Joint Genome Institute"/>
            <person name="Mock T."/>
            <person name="Otillar R.P."/>
            <person name="Strauss J."/>
            <person name="Dupont C."/>
            <person name="Frickenhaus S."/>
            <person name="Maumus F."/>
            <person name="Mcmullan M."/>
            <person name="Sanges R."/>
            <person name="Schmutz J."/>
            <person name="Toseland A."/>
            <person name="Valas R."/>
            <person name="Veluchamy A."/>
            <person name="Ward B.J."/>
            <person name="Allen A."/>
            <person name="Barry K."/>
            <person name="Falciatore A."/>
            <person name="Ferrante M."/>
            <person name="Fortunato A.E."/>
            <person name="Gloeckner G."/>
            <person name="Gruber A."/>
            <person name="Hipkin R."/>
            <person name="Janech M."/>
            <person name="Kroth P."/>
            <person name="Leese F."/>
            <person name="Lindquist E."/>
            <person name="Lyon B.R."/>
            <person name="Martin J."/>
            <person name="Mayer C."/>
            <person name="Parker M."/>
            <person name="Quesneville H."/>
            <person name="Raymond J."/>
            <person name="Uhlig C."/>
            <person name="Valentin K.U."/>
            <person name="Worden A.Z."/>
            <person name="Armbrust E.V."/>
            <person name="Bowler C."/>
            <person name="Green B."/>
            <person name="Moulton V."/>
            <person name="Van Oosterhout C."/>
            <person name="Grigoriev I."/>
        </authorList>
    </citation>
    <scope>NUCLEOTIDE SEQUENCE [LARGE SCALE GENOMIC DNA]</scope>
    <source>
        <strain evidence="2 3">CCMP1102</strain>
    </source>
</reference>
<evidence type="ECO:0000313" key="2">
    <source>
        <dbReference type="EMBL" id="OEU19686.1"/>
    </source>
</evidence>
<feature type="compositionally biased region" description="Acidic residues" evidence="1">
    <location>
        <begin position="136"/>
        <end position="165"/>
    </location>
</feature>
<gene>
    <name evidence="2" type="ORF">FRACYDRAFT_268067</name>
</gene>
<dbReference type="InParanoid" id="A0A1E7FNH5"/>
<sequence length="165" mass="18761">MPHTYSGNKRTKRPDFRPNGKRRLKALQVTVENDRLARVAANELKAKGMSTIPRHEKLAPVTAAELEQQLKKKKKAQETFPEMKRYRALLKLLRQIVVLEEKRESGVVLNDAQIAKVNRFDGLAAELEELQQSLDSSEDEDGVDEDEDEESEGEDDESEGEADEE</sequence>
<accession>A0A1E7FNH5</accession>
<evidence type="ECO:0000256" key="1">
    <source>
        <dbReference type="SAM" id="MobiDB-lite"/>
    </source>
</evidence>
<organism evidence="2 3">
    <name type="scientific">Fragilariopsis cylindrus CCMP1102</name>
    <dbReference type="NCBI Taxonomy" id="635003"/>
    <lineage>
        <taxon>Eukaryota</taxon>
        <taxon>Sar</taxon>
        <taxon>Stramenopiles</taxon>
        <taxon>Ochrophyta</taxon>
        <taxon>Bacillariophyta</taxon>
        <taxon>Bacillariophyceae</taxon>
        <taxon>Bacillariophycidae</taxon>
        <taxon>Bacillariales</taxon>
        <taxon>Bacillariaceae</taxon>
        <taxon>Fragilariopsis</taxon>
    </lineage>
</organism>
<evidence type="ECO:0000313" key="3">
    <source>
        <dbReference type="Proteomes" id="UP000095751"/>
    </source>
</evidence>
<proteinExistence type="predicted"/>
<feature type="region of interest" description="Disordered" evidence="1">
    <location>
        <begin position="1"/>
        <end position="22"/>
    </location>
</feature>
<feature type="region of interest" description="Disordered" evidence="1">
    <location>
        <begin position="128"/>
        <end position="165"/>
    </location>
</feature>
<dbReference type="AlphaFoldDB" id="A0A1E7FNH5"/>
<keyword evidence="3" id="KW-1185">Reference proteome</keyword>
<dbReference type="Proteomes" id="UP000095751">
    <property type="component" value="Unassembled WGS sequence"/>
</dbReference>
<protein>
    <submittedName>
        <fullName evidence="2">Uncharacterized protein</fullName>
    </submittedName>
</protein>
<dbReference type="EMBL" id="KV784355">
    <property type="protein sequence ID" value="OEU19686.1"/>
    <property type="molecule type" value="Genomic_DNA"/>
</dbReference>